<feature type="region of interest" description="Disordered" evidence="1">
    <location>
        <begin position="1"/>
        <end position="50"/>
    </location>
</feature>
<dbReference type="Proteomes" id="UP000265520">
    <property type="component" value="Unassembled WGS sequence"/>
</dbReference>
<evidence type="ECO:0000313" key="2">
    <source>
        <dbReference type="EMBL" id="MCI11253.1"/>
    </source>
</evidence>
<organism evidence="2 3">
    <name type="scientific">Trifolium medium</name>
    <dbReference type="NCBI Taxonomy" id="97028"/>
    <lineage>
        <taxon>Eukaryota</taxon>
        <taxon>Viridiplantae</taxon>
        <taxon>Streptophyta</taxon>
        <taxon>Embryophyta</taxon>
        <taxon>Tracheophyta</taxon>
        <taxon>Spermatophyta</taxon>
        <taxon>Magnoliopsida</taxon>
        <taxon>eudicotyledons</taxon>
        <taxon>Gunneridae</taxon>
        <taxon>Pentapetalae</taxon>
        <taxon>rosids</taxon>
        <taxon>fabids</taxon>
        <taxon>Fabales</taxon>
        <taxon>Fabaceae</taxon>
        <taxon>Papilionoideae</taxon>
        <taxon>50 kb inversion clade</taxon>
        <taxon>NPAAA clade</taxon>
        <taxon>Hologalegina</taxon>
        <taxon>IRL clade</taxon>
        <taxon>Trifolieae</taxon>
        <taxon>Trifolium</taxon>
    </lineage>
</organism>
<feature type="compositionally biased region" description="Basic and acidic residues" evidence="1">
    <location>
        <begin position="10"/>
        <end position="29"/>
    </location>
</feature>
<dbReference type="EMBL" id="LXQA010079449">
    <property type="protein sequence ID" value="MCI11253.1"/>
    <property type="molecule type" value="Genomic_DNA"/>
</dbReference>
<evidence type="ECO:0000256" key="1">
    <source>
        <dbReference type="SAM" id="MobiDB-lite"/>
    </source>
</evidence>
<protein>
    <submittedName>
        <fullName evidence="2">Uncharacterized protein</fullName>
    </submittedName>
</protein>
<sequence>MIFVSGGKSGRKEEKEDGDDIRERSLRDGHKGHHAPAQKEAQKSASNAIL</sequence>
<name>A0A392PGM8_9FABA</name>
<comment type="caution">
    <text evidence="2">The sequence shown here is derived from an EMBL/GenBank/DDBJ whole genome shotgun (WGS) entry which is preliminary data.</text>
</comment>
<dbReference type="AlphaFoldDB" id="A0A392PGM8"/>
<reference evidence="2 3" key="1">
    <citation type="journal article" date="2018" name="Front. Plant Sci.">
        <title>Red Clover (Trifolium pratense) and Zigzag Clover (T. medium) - A Picture of Genomic Similarities and Differences.</title>
        <authorList>
            <person name="Dluhosova J."/>
            <person name="Istvanek J."/>
            <person name="Nedelnik J."/>
            <person name="Repkova J."/>
        </authorList>
    </citation>
    <scope>NUCLEOTIDE SEQUENCE [LARGE SCALE GENOMIC DNA]</scope>
    <source>
        <strain evidence="3">cv. 10/8</strain>
        <tissue evidence="2">Leaf</tissue>
    </source>
</reference>
<accession>A0A392PGM8</accession>
<proteinExistence type="predicted"/>
<keyword evidence="3" id="KW-1185">Reference proteome</keyword>
<evidence type="ECO:0000313" key="3">
    <source>
        <dbReference type="Proteomes" id="UP000265520"/>
    </source>
</evidence>